<comment type="pathway">
    <text evidence="1">Amino-acid biosynthesis; L-threonine biosynthesis; L-threonine from L-aspartate: step 3/5.</text>
</comment>
<dbReference type="InterPro" id="IPR005106">
    <property type="entry name" value="Asp/hSer_DH_NAD-bd"/>
</dbReference>
<dbReference type="GO" id="GO:0050661">
    <property type="term" value="F:NADP binding"/>
    <property type="evidence" value="ECO:0007669"/>
    <property type="project" value="InterPro"/>
</dbReference>
<evidence type="ECO:0000256" key="9">
    <source>
        <dbReference type="ARBA" id="ARBA00023167"/>
    </source>
</evidence>
<feature type="binding site" evidence="11">
    <location>
        <position position="102"/>
    </location>
    <ligand>
        <name>NADPH</name>
        <dbReference type="ChEBI" id="CHEBI:57783"/>
    </ligand>
</feature>
<evidence type="ECO:0000313" key="16">
    <source>
        <dbReference type="EMBL" id="SNT71977.1"/>
    </source>
</evidence>
<evidence type="ECO:0000256" key="10">
    <source>
        <dbReference type="PIRSR" id="PIRSR036497-1"/>
    </source>
</evidence>
<comment type="similarity">
    <text evidence="3 12">Belongs to the homoserine dehydrogenase family.</text>
</comment>
<feature type="active site" description="Proton donor" evidence="10">
    <location>
        <position position="201"/>
    </location>
</feature>
<keyword evidence="7" id="KW-0791">Threonine biosynthesis</keyword>
<gene>
    <name evidence="16" type="ORF">SAMN06297382_0999</name>
</gene>
<evidence type="ECO:0000256" key="1">
    <source>
        <dbReference type="ARBA" id="ARBA00005056"/>
    </source>
</evidence>
<dbReference type="PROSITE" id="PS01042">
    <property type="entry name" value="HOMOSER_DHGENASE"/>
    <property type="match status" value="1"/>
</dbReference>
<dbReference type="NCBIfam" id="NF004976">
    <property type="entry name" value="PRK06349.1"/>
    <property type="match status" value="1"/>
</dbReference>
<evidence type="ECO:0000256" key="12">
    <source>
        <dbReference type="RuleBase" id="RU004171"/>
    </source>
</evidence>
<dbReference type="InterPro" id="IPR036291">
    <property type="entry name" value="NAD(P)-bd_dom_sf"/>
</dbReference>
<evidence type="ECO:0000313" key="17">
    <source>
        <dbReference type="Proteomes" id="UP000198346"/>
    </source>
</evidence>
<evidence type="ECO:0000259" key="14">
    <source>
        <dbReference type="Pfam" id="PF00742"/>
    </source>
</evidence>
<dbReference type="Gene3D" id="3.40.50.720">
    <property type="entry name" value="NAD(P)-binding Rossmann-like Domain"/>
    <property type="match status" value="1"/>
</dbReference>
<evidence type="ECO:0000256" key="11">
    <source>
        <dbReference type="PIRSR" id="PIRSR036497-2"/>
    </source>
</evidence>
<keyword evidence="8" id="KW-0560">Oxidoreductase</keyword>
<dbReference type="AlphaFoldDB" id="A0A239PQH2"/>
<dbReference type="EC" id="1.1.1.3" evidence="4"/>
<evidence type="ECO:0000256" key="7">
    <source>
        <dbReference type="ARBA" id="ARBA00022697"/>
    </source>
</evidence>
<dbReference type="InterPro" id="IPR001342">
    <property type="entry name" value="HDH_cat"/>
</dbReference>
<dbReference type="InterPro" id="IPR022697">
    <property type="entry name" value="HDH_short"/>
</dbReference>
<dbReference type="GO" id="GO:0009086">
    <property type="term" value="P:methionine biosynthetic process"/>
    <property type="evidence" value="ECO:0007669"/>
    <property type="project" value="UniProtKB-KW"/>
</dbReference>
<evidence type="ECO:0000256" key="3">
    <source>
        <dbReference type="ARBA" id="ARBA00006753"/>
    </source>
</evidence>
<dbReference type="PIRSF" id="PIRSF036497">
    <property type="entry name" value="HDH_short"/>
    <property type="match status" value="1"/>
</dbReference>
<proteinExistence type="inferred from homology"/>
<keyword evidence="13" id="KW-1133">Transmembrane helix</keyword>
<evidence type="ECO:0000259" key="15">
    <source>
        <dbReference type="Pfam" id="PF03447"/>
    </source>
</evidence>
<feature type="binding site" evidence="11">
    <location>
        <begin position="18"/>
        <end position="23"/>
    </location>
    <ligand>
        <name>NADP(+)</name>
        <dbReference type="ChEBI" id="CHEBI:58349"/>
    </ligand>
</feature>
<dbReference type="SUPFAM" id="SSF51735">
    <property type="entry name" value="NAD(P)-binding Rossmann-fold domains"/>
    <property type="match status" value="1"/>
</dbReference>
<dbReference type="InterPro" id="IPR019811">
    <property type="entry name" value="HDH_CS"/>
</dbReference>
<feature type="domain" description="Homoserine dehydrogenase catalytic" evidence="14">
    <location>
        <begin position="134"/>
        <end position="310"/>
    </location>
</feature>
<dbReference type="PANTHER" id="PTHR43331">
    <property type="entry name" value="HOMOSERINE DEHYDROGENASE"/>
    <property type="match status" value="1"/>
</dbReference>
<dbReference type="GO" id="GO:0004412">
    <property type="term" value="F:homoserine dehydrogenase activity"/>
    <property type="evidence" value="ECO:0007669"/>
    <property type="project" value="UniProtKB-EC"/>
</dbReference>
<dbReference type="UniPathway" id="UPA00050">
    <property type="reaction ID" value="UER00063"/>
</dbReference>
<dbReference type="Gene3D" id="3.30.360.10">
    <property type="entry name" value="Dihydrodipicolinate Reductase, domain 2"/>
    <property type="match status" value="1"/>
</dbReference>
<dbReference type="GO" id="GO:0009088">
    <property type="term" value="P:threonine biosynthetic process"/>
    <property type="evidence" value="ECO:0007669"/>
    <property type="project" value="UniProtKB-UniPathway"/>
</dbReference>
<feature type="transmembrane region" description="Helical" evidence="13">
    <location>
        <begin position="12"/>
        <end position="30"/>
    </location>
</feature>
<evidence type="ECO:0000256" key="6">
    <source>
        <dbReference type="ARBA" id="ARBA00022605"/>
    </source>
</evidence>
<keyword evidence="11" id="KW-0521">NADP</keyword>
<dbReference type="Pfam" id="PF03447">
    <property type="entry name" value="NAD_binding_3"/>
    <property type="match status" value="1"/>
</dbReference>
<feature type="binding site" evidence="11">
    <location>
        <position position="186"/>
    </location>
    <ligand>
        <name>L-homoserine</name>
        <dbReference type="ChEBI" id="CHEBI:57476"/>
    </ligand>
</feature>
<organism evidence="16 17">
    <name type="scientific">Amphiplicatus metriothermophilus</name>
    <dbReference type="NCBI Taxonomy" id="1519374"/>
    <lineage>
        <taxon>Bacteria</taxon>
        <taxon>Pseudomonadati</taxon>
        <taxon>Pseudomonadota</taxon>
        <taxon>Alphaproteobacteria</taxon>
        <taxon>Parvularculales</taxon>
        <taxon>Parvularculaceae</taxon>
        <taxon>Amphiplicatus</taxon>
    </lineage>
</organism>
<evidence type="ECO:0000256" key="4">
    <source>
        <dbReference type="ARBA" id="ARBA00013213"/>
    </source>
</evidence>
<feature type="domain" description="Aspartate/homoserine dehydrogenase NAD-binding" evidence="15">
    <location>
        <begin position="18"/>
        <end position="125"/>
    </location>
</feature>
<evidence type="ECO:0000256" key="13">
    <source>
        <dbReference type="SAM" id="Phobius"/>
    </source>
</evidence>
<keyword evidence="17" id="KW-1185">Reference proteome</keyword>
<dbReference type="Proteomes" id="UP000198346">
    <property type="component" value="Unassembled WGS sequence"/>
</dbReference>
<keyword evidence="6" id="KW-0028">Amino-acid biosynthesis</keyword>
<dbReference type="OrthoDB" id="9808167at2"/>
<dbReference type="PANTHER" id="PTHR43331:SF1">
    <property type="entry name" value="HOMOSERINE DEHYDROGENASE"/>
    <property type="match status" value="1"/>
</dbReference>
<accession>A0A239PQH2</accession>
<dbReference type="UniPathway" id="UPA00051">
    <property type="reaction ID" value="UER00465"/>
</dbReference>
<sequence length="327" mass="34104">MSKEWSAAPAPLRVALLGFGVVGGGVYDLLLADQKRFQVVGVACRDPERHIRNGAPHRLLTNDPAALPEHDILVEAIGGLSPAEEIIANALRRGIDVVTANKSLVSRRYETLHAAAEAGGARLRFSAAVGGGVPMLETVEEVAREGAIIRLDAVLNGTTNFVLDRIGAGLGLTYAIRLAQEAGFAEADPTADIDGVDAAEKLSLIVRRAFGVAVDPAEIPRDALGALSSAEIAAAHAAGRPYKQVATARRTAGGLELEVRLRRAPADTPLGRPKLEENCLVIEREFGAPVVLFGKGAGREATAGSVFADLDALAHMRLGASLAESAA</sequence>
<dbReference type="EMBL" id="FZQA01000002">
    <property type="protein sequence ID" value="SNT71977.1"/>
    <property type="molecule type" value="Genomic_DNA"/>
</dbReference>
<comment type="pathway">
    <text evidence="2">Amino-acid biosynthesis; L-methionine biosynthesis via de novo pathway; L-homoserine from L-aspartate: step 3/3.</text>
</comment>
<keyword evidence="13" id="KW-0472">Membrane</keyword>
<dbReference type="RefSeq" id="WP_089411519.1">
    <property type="nucleotide sequence ID" value="NZ_FZQA01000002.1"/>
</dbReference>
<protein>
    <recommendedName>
        <fullName evidence="5">Homoserine dehydrogenase</fullName>
        <ecNumber evidence="4">1.1.1.3</ecNumber>
    </recommendedName>
</protein>
<evidence type="ECO:0000256" key="8">
    <source>
        <dbReference type="ARBA" id="ARBA00023002"/>
    </source>
</evidence>
<evidence type="ECO:0000256" key="2">
    <source>
        <dbReference type="ARBA" id="ARBA00005062"/>
    </source>
</evidence>
<dbReference type="Pfam" id="PF00742">
    <property type="entry name" value="Homoserine_dh"/>
    <property type="match status" value="1"/>
</dbReference>
<keyword evidence="13" id="KW-0812">Transmembrane</keyword>
<keyword evidence="9" id="KW-0486">Methionine biosynthesis</keyword>
<dbReference type="SUPFAM" id="SSF55347">
    <property type="entry name" value="Glyceraldehyde-3-phosphate dehydrogenase-like, C-terminal domain"/>
    <property type="match status" value="1"/>
</dbReference>
<evidence type="ECO:0000256" key="5">
    <source>
        <dbReference type="ARBA" id="ARBA00013376"/>
    </source>
</evidence>
<name>A0A239PQH2_9PROT</name>
<reference evidence="16 17" key="1">
    <citation type="submission" date="2017-07" db="EMBL/GenBank/DDBJ databases">
        <authorList>
            <person name="Sun Z.S."/>
            <person name="Albrecht U."/>
            <person name="Echele G."/>
            <person name="Lee C.C."/>
        </authorList>
    </citation>
    <scope>NUCLEOTIDE SEQUENCE [LARGE SCALE GENOMIC DNA]</scope>
    <source>
        <strain evidence="16 17">CGMCC 1.12710</strain>
    </source>
</reference>